<dbReference type="GO" id="GO:0030687">
    <property type="term" value="C:preribosome, large subunit precursor"/>
    <property type="evidence" value="ECO:0007669"/>
    <property type="project" value="TreeGrafter"/>
</dbReference>
<dbReference type="AlphaFoldDB" id="A0A5K1TYC2"/>
<dbReference type="Proteomes" id="UP000078387">
    <property type="component" value="Unassembled WGS sequence"/>
</dbReference>
<proteinExistence type="predicted"/>
<dbReference type="PANTHER" id="PTHR22734:SF3">
    <property type="entry name" value="RIBOSOME PRODUCTION FACTOR 1"/>
    <property type="match status" value="1"/>
</dbReference>
<dbReference type="VEuPathDB" id="AmoebaDB:KM1_051840"/>
<accession>A0A5K1TYC2</accession>
<dbReference type="GO" id="GO:0000470">
    <property type="term" value="P:maturation of LSU-rRNA"/>
    <property type="evidence" value="ECO:0007669"/>
    <property type="project" value="TreeGrafter"/>
</dbReference>
<organism evidence="3 4">
    <name type="scientific">Entamoeba histolytica</name>
    <dbReference type="NCBI Taxonomy" id="5759"/>
    <lineage>
        <taxon>Eukaryota</taxon>
        <taxon>Amoebozoa</taxon>
        <taxon>Evosea</taxon>
        <taxon>Archamoebae</taxon>
        <taxon>Mastigamoebida</taxon>
        <taxon>Entamoebidae</taxon>
        <taxon>Entamoeba</taxon>
    </lineage>
</organism>
<dbReference type="InterPro" id="IPR044281">
    <property type="entry name" value="IMP4/RPF1"/>
</dbReference>
<feature type="compositionally biased region" description="Basic residues" evidence="1">
    <location>
        <begin position="15"/>
        <end position="38"/>
    </location>
</feature>
<comment type="caution">
    <text evidence="3">The sequence shown here is derived from an EMBL/GenBank/DDBJ whole genome shotgun (WGS) entry which is preliminary data.</text>
</comment>
<feature type="domain" description="Brix" evidence="2">
    <location>
        <begin position="90"/>
        <end position="284"/>
    </location>
</feature>
<dbReference type="InterPro" id="IPR007109">
    <property type="entry name" value="Brix"/>
</dbReference>
<evidence type="ECO:0000313" key="3">
    <source>
        <dbReference type="EMBL" id="GAT92846.1"/>
    </source>
</evidence>
<feature type="region of interest" description="Disordered" evidence="1">
    <location>
        <begin position="1"/>
        <end position="53"/>
    </location>
</feature>
<dbReference type="GO" id="GO:0042134">
    <property type="term" value="F:rRNA primary transcript binding"/>
    <property type="evidence" value="ECO:0007669"/>
    <property type="project" value="InterPro"/>
</dbReference>
<dbReference type="SMART" id="SM00879">
    <property type="entry name" value="Brix"/>
    <property type="match status" value="1"/>
</dbReference>
<dbReference type="GO" id="GO:0000460">
    <property type="term" value="P:maturation of 5.8S rRNA"/>
    <property type="evidence" value="ECO:0007669"/>
    <property type="project" value="TreeGrafter"/>
</dbReference>
<dbReference type="EMBL" id="BDEQ01000001">
    <property type="protein sequence ID" value="GAT92846.1"/>
    <property type="molecule type" value="Genomic_DNA"/>
</dbReference>
<dbReference type="VEuPathDB" id="AmoebaDB:EHI7A_023010"/>
<evidence type="ECO:0000259" key="2">
    <source>
        <dbReference type="PROSITE" id="PS50833"/>
    </source>
</evidence>
<dbReference type="GO" id="GO:0005730">
    <property type="term" value="C:nucleolus"/>
    <property type="evidence" value="ECO:0007669"/>
    <property type="project" value="TreeGrafter"/>
</dbReference>
<dbReference type="PANTHER" id="PTHR22734">
    <property type="entry name" value="U3 SMALL NUCLEOLAR RIBONUCLEOPROTEIN PROTEIN IMP4"/>
    <property type="match status" value="1"/>
</dbReference>
<feature type="compositionally biased region" description="Basic and acidic residues" evidence="1">
    <location>
        <begin position="1"/>
        <end position="14"/>
    </location>
</feature>
<dbReference type="VEuPathDB" id="AmoebaDB:EHI8A_020500"/>
<sequence length="311" mass="36896">MDRKKDSREKEQVKKPRRLNTLSKRKKEMASIRRKRRELIKEGKIKPQQPQTLESKRIKDDSFVDFKNDEEAVEEIKNDEYSAYYKGREPKIIVTSTIAAHSNTKKFAYLLSRIFYNAQYFERKQSTMHKIINYAKRNDYTDIIVCNDNHKECTDLYIIHMPCGPSFHFKLFNLMKPKDIKGHVTVSTWHVPCECLTTGFQTRLGVMVARQLNALFSQKPNFKGRRVVTFHSQRDFIFFRHHIYQFDEAKDNFDRAKGPVKCLIDELGPRFILKLRSIQRGTMNTVNPEYIYFRNIDKSNPDDTSKSKFML</sequence>
<gene>
    <name evidence="3" type="ORF">CL6EHI_126010</name>
</gene>
<dbReference type="PROSITE" id="PS50833">
    <property type="entry name" value="BRIX"/>
    <property type="match status" value="1"/>
</dbReference>
<dbReference type="Pfam" id="PF04427">
    <property type="entry name" value="Brix"/>
    <property type="match status" value="1"/>
</dbReference>
<dbReference type="Gene3D" id="3.40.50.10480">
    <property type="entry name" value="Probable brix-domain ribosomal biogenesis protein"/>
    <property type="match status" value="1"/>
</dbReference>
<evidence type="ECO:0000313" key="4">
    <source>
        <dbReference type="Proteomes" id="UP000078387"/>
    </source>
</evidence>
<name>A0A5K1TYC2_ENTHI</name>
<dbReference type="VEuPathDB" id="AmoebaDB:EHI5A_043250"/>
<dbReference type="SUPFAM" id="SSF52954">
    <property type="entry name" value="Class II aaRS ABD-related"/>
    <property type="match status" value="1"/>
</dbReference>
<evidence type="ECO:0000256" key="1">
    <source>
        <dbReference type="SAM" id="MobiDB-lite"/>
    </source>
</evidence>
<protein>
    <submittedName>
        <fullName evidence="3">Ribosome biogenesis protein putative</fullName>
    </submittedName>
</protein>
<dbReference type="VEuPathDB" id="AmoebaDB:EHI_126010"/>
<dbReference type="OMA" id="AWIISNK"/>
<reference evidence="3 4" key="1">
    <citation type="submission" date="2016-05" db="EMBL/GenBank/DDBJ databases">
        <title>First whole genome sequencing of Entamoeba histolytica HM1:IMSS-clone-6.</title>
        <authorList>
            <person name="Mukherjee Avik.K."/>
            <person name="Izumyama S."/>
            <person name="Nakada-Tsukui K."/>
            <person name="Nozaki T."/>
        </authorList>
    </citation>
    <scope>NUCLEOTIDE SEQUENCE [LARGE SCALE GENOMIC DNA]</scope>
    <source>
        <strain evidence="3 4">HM1:IMSS clone 6</strain>
    </source>
</reference>